<protein>
    <recommendedName>
        <fullName evidence="2">OmpA-like domain-containing protein</fullName>
    </recommendedName>
</protein>
<dbReference type="NCBIfam" id="TIGR03519">
    <property type="entry name" value="T9SS_PorP_fam"/>
    <property type="match status" value="1"/>
</dbReference>
<dbReference type="PANTHER" id="PTHR30329:SF21">
    <property type="entry name" value="LIPOPROTEIN YIAD-RELATED"/>
    <property type="match status" value="1"/>
</dbReference>
<dbReference type="InterPro" id="IPR019861">
    <property type="entry name" value="PorP/SprF_Bacteroidetes"/>
</dbReference>
<dbReference type="InterPro" id="IPR006665">
    <property type="entry name" value="OmpA-like"/>
</dbReference>
<dbReference type="Proteomes" id="UP001310022">
    <property type="component" value="Unassembled WGS sequence"/>
</dbReference>
<dbReference type="SUPFAM" id="SSF103088">
    <property type="entry name" value="OmpA-like"/>
    <property type="match status" value="1"/>
</dbReference>
<feature type="domain" description="OmpA-like" evidence="2">
    <location>
        <begin position="377"/>
        <end position="493"/>
    </location>
</feature>
<dbReference type="PANTHER" id="PTHR30329">
    <property type="entry name" value="STATOR ELEMENT OF FLAGELLAR MOTOR COMPLEX"/>
    <property type="match status" value="1"/>
</dbReference>
<sequence length="493" mass="55008">MKTSLIKLAFLLLALFILGDLKAQSPFYSQFQFTPYFTNPAQVGQNNFDEVLVHYRNTTLGSGFGLRTTMAGYAHPIYDSKAKRQVGSVSGAVSDFRSGVAGALTNTRGLIGANYNLPIAPNHQIGFGMQALYSSVRIDWSKMTSDSQWVGGIFDPSADLGENMDMNSNNQFNLNLGMNWMWFDRFGRVKGMLGVSLYDAVNATTFTDTGEKNPQQNYIINGEFRAAKFDNLAIRPLGRAVINNNANSYEAGVKLAFEPDMINQPTVALGSWYRFDQAIVLALQVYFENLALGISYDIPSNSKVGGKMGANNAIEFGVTYRFGHLRAQKALGSPSSYMNSNLLKEVPPTTVPMRRIDRTEEPPPSIIETTSEERMPADLRDELEKIKLQFALGKFDLTDDSEQKLRRVAEILRQYPETKILVLGHTCTIGDEDINKFVGTERALAARDRLMEYGVPRQNIRIKGMSYTQPIATNDTEEGRAKNRRAQFIIIDQ</sequence>
<evidence type="ECO:0000313" key="3">
    <source>
        <dbReference type="EMBL" id="GJM63414.1"/>
    </source>
</evidence>
<dbReference type="InterPro" id="IPR036737">
    <property type="entry name" value="OmpA-like_sf"/>
</dbReference>
<dbReference type="CDD" id="cd07185">
    <property type="entry name" value="OmpA_C-like"/>
    <property type="match status" value="1"/>
</dbReference>
<dbReference type="EMBL" id="BQKE01000002">
    <property type="protein sequence ID" value="GJM63414.1"/>
    <property type="molecule type" value="Genomic_DNA"/>
</dbReference>
<dbReference type="Gene3D" id="3.30.1330.60">
    <property type="entry name" value="OmpA-like domain"/>
    <property type="match status" value="1"/>
</dbReference>
<keyword evidence="1" id="KW-0472">Membrane</keyword>
<comment type="caution">
    <text evidence="3">The sequence shown here is derived from an EMBL/GenBank/DDBJ whole genome shotgun (WGS) entry which is preliminary data.</text>
</comment>
<dbReference type="PROSITE" id="PS51123">
    <property type="entry name" value="OMPA_2"/>
    <property type="match status" value="1"/>
</dbReference>
<dbReference type="AlphaFoldDB" id="A0AAN5ALM9"/>
<gene>
    <name evidence="3" type="ORF">PEDI_39660</name>
</gene>
<dbReference type="GO" id="GO:0016020">
    <property type="term" value="C:membrane"/>
    <property type="evidence" value="ECO:0007669"/>
    <property type="project" value="UniProtKB-UniRule"/>
</dbReference>
<name>A0AAN5ALM9_9BACT</name>
<accession>A0AAN5ALM9</accession>
<dbReference type="InterPro" id="IPR050330">
    <property type="entry name" value="Bact_OuterMem_StrucFunc"/>
</dbReference>
<dbReference type="Pfam" id="PF00691">
    <property type="entry name" value="OmpA"/>
    <property type="match status" value="1"/>
</dbReference>
<dbReference type="RefSeq" id="WP_338238579.1">
    <property type="nucleotide sequence ID" value="NZ_BQKE01000002.1"/>
</dbReference>
<proteinExistence type="predicted"/>
<dbReference type="Pfam" id="PF11751">
    <property type="entry name" value="PorP_SprF"/>
    <property type="match status" value="1"/>
</dbReference>
<reference evidence="3 4" key="1">
    <citation type="submission" date="2021-12" db="EMBL/GenBank/DDBJ databases">
        <title>Genome sequencing of bacteria with rrn-lacking chromosome and rrn-plasmid.</title>
        <authorList>
            <person name="Anda M."/>
            <person name="Iwasaki W."/>
        </authorList>
    </citation>
    <scope>NUCLEOTIDE SEQUENCE [LARGE SCALE GENOMIC DNA]</scope>
    <source>
        <strain evidence="3 4">NBRC 15940</strain>
    </source>
</reference>
<evidence type="ECO:0000313" key="4">
    <source>
        <dbReference type="Proteomes" id="UP001310022"/>
    </source>
</evidence>
<organism evidence="3 4">
    <name type="scientific">Persicobacter diffluens</name>
    <dbReference type="NCBI Taxonomy" id="981"/>
    <lineage>
        <taxon>Bacteria</taxon>
        <taxon>Pseudomonadati</taxon>
        <taxon>Bacteroidota</taxon>
        <taxon>Cytophagia</taxon>
        <taxon>Cytophagales</taxon>
        <taxon>Persicobacteraceae</taxon>
        <taxon>Persicobacter</taxon>
    </lineage>
</organism>
<evidence type="ECO:0000259" key="2">
    <source>
        <dbReference type="PROSITE" id="PS51123"/>
    </source>
</evidence>
<keyword evidence="4" id="KW-1185">Reference proteome</keyword>
<evidence type="ECO:0000256" key="1">
    <source>
        <dbReference type="PROSITE-ProRule" id="PRU00473"/>
    </source>
</evidence>